<evidence type="ECO:0000259" key="2">
    <source>
        <dbReference type="Pfam" id="PF04984"/>
    </source>
</evidence>
<dbReference type="Proteomes" id="UP000243106">
    <property type="component" value="Unassembled WGS sequence"/>
</dbReference>
<dbReference type="PANTHER" id="PTHR35861:SF1">
    <property type="entry name" value="PHAGE TAIL SHEATH PROTEIN"/>
    <property type="match status" value="1"/>
</dbReference>
<feature type="domain" description="Tail sheath protein C-terminal" evidence="3">
    <location>
        <begin position="278"/>
        <end position="375"/>
    </location>
</feature>
<dbReference type="EMBL" id="FOXV01000002">
    <property type="protein sequence ID" value="SFQ14554.1"/>
    <property type="molecule type" value="Genomic_DNA"/>
</dbReference>
<protein>
    <recommendedName>
        <fullName evidence="7">Tail sheath protein subtilisin-like domain-containing protein</fullName>
    </recommendedName>
</protein>
<sequence length="393" mass="42209">MPEQFLHGVEVVQVDDGIRPIATANASIIGLVGTAPDAPASTPINEPFLVAGPRAAAELLGTTGTLRDAYEAVLQQGAKTAVMVRIEEGADAEATKAAVVGDPVTQTGVFALEQSESLLGLTPRILAAPGFTTGDIDAVNPVVSSLLSVADKVRAVVIMDGPNTDETDAVADKVNYGSDRLYIVDPGVLVFDTETAQDVTRPASGFVAGLIAKRDLERGFWWSPSNQIIRGITGTARPITFHLSQPDTESNRLNEAGIATIIRRSGFRLWGNRGAGEDALWAFLAVRRTADVLYQSIEAAHLWAMDRPFSAQLIEDIRDSVQAFGQSLVNQGALLGFNCWLDPELNTEANLKAGKLYMNFDFEPPAPLEHLIFRAYRNGDYYEDLVADVQSAA</sequence>
<dbReference type="Pfam" id="PF04984">
    <property type="entry name" value="Phage_sheath_1"/>
    <property type="match status" value="1"/>
</dbReference>
<evidence type="ECO:0000259" key="4">
    <source>
        <dbReference type="Pfam" id="PF22671"/>
    </source>
</evidence>
<evidence type="ECO:0000313" key="5">
    <source>
        <dbReference type="EMBL" id="SFQ14554.1"/>
    </source>
</evidence>
<dbReference type="RefSeq" id="WP_093009400.1">
    <property type="nucleotide sequence ID" value="NZ_FOXV01000002.1"/>
</dbReference>
<name>A0A1I5W475_9RHOB</name>
<dbReference type="InterPro" id="IPR035089">
    <property type="entry name" value="Phage_sheath_subtilisin"/>
</dbReference>
<feature type="domain" description="Tail sheath protein subtilisin-like" evidence="2">
    <location>
        <begin position="116"/>
        <end position="273"/>
    </location>
</feature>
<dbReference type="Gene3D" id="3.40.50.11780">
    <property type="match status" value="1"/>
</dbReference>
<dbReference type="PANTHER" id="PTHR35861">
    <property type="match status" value="1"/>
</dbReference>
<dbReference type="InterPro" id="IPR020287">
    <property type="entry name" value="Tail_sheath_C"/>
</dbReference>
<evidence type="ECO:0008006" key="7">
    <source>
        <dbReference type="Google" id="ProtNLM"/>
    </source>
</evidence>
<dbReference type="Pfam" id="PF17482">
    <property type="entry name" value="Phage_sheath_1C"/>
    <property type="match status" value="1"/>
</dbReference>
<accession>A0A1I5W475</accession>
<evidence type="ECO:0000313" key="6">
    <source>
        <dbReference type="Proteomes" id="UP000243106"/>
    </source>
</evidence>
<keyword evidence="6" id="KW-1185">Reference proteome</keyword>
<evidence type="ECO:0000256" key="1">
    <source>
        <dbReference type="ARBA" id="ARBA00008005"/>
    </source>
</evidence>
<organism evidence="5 6">
    <name type="scientific">Roseivivax halotolerans</name>
    <dbReference type="NCBI Taxonomy" id="93684"/>
    <lineage>
        <taxon>Bacteria</taxon>
        <taxon>Pseudomonadati</taxon>
        <taxon>Pseudomonadota</taxon>
        <taxon>Alphaproteobacteria</taxon>
        <taxon>Rhodobacterales</taxon>
        <taxon>Roseobacteraceae</taxon>
        <taxon>Roseivivax</taxon>
    </lineage>
</organism>
<dbReference type="InterPro" id="IPR052042">
    <property type="entry name" value="Tail_sheath_structural"/>
</dbReference>
<comment type="similarity">
    <text evidence="1">Belongs to the myoviridae tail sheath protein family.</text>
</comment>
<dbReference type="Pfam" id="PF22671">
    <property type="entry name" value="Gp18_domIII_N"/>
    <property type="match status" value="1"/>
</dbReference>
<proteinExistence type="inferred from homology"/>
<dbReference type="InterPro" id="IPR054564">
    <property type="entry name" value="Gp18_domIII_N"/>
</dbReference>
<gene>
    <name evidence="5" type="ORF">SAMN05421853_102118</name>
</gene>
<feature type="domain" description="Tail sheath protein Gp18-like" evidence="4">
    <location>
        <begin position="28"/>
        <end position="86"/>
    </location>
</feature>
<dbReference type="STRING" id="93684.SAMN05421853_102118"/>
<dbReference type="AlphaFoldDB" id="A0A1I5W475"/>
<evidence type="ECO:0000259" key="3">
    <source>
        <dbReference type="Pfam" id="PF17482"/>
    </source>
</evidence>
<reference evidence="6" key="1">
    <citation type="submission" date="2016-10" db="EMBL/GenBank/DDBJ databases">
        <authorList>
            <person name="Varghese N."/>
            <person name="Submissions S."/>
        </authorList>
    </citation>
    <scope>NUCLEOTIDE SEQUENCE [LARGE SCALE GENOMIC DNA]</scope>
    <source>
        <strain evidence="6">JCM 10271</strain>
    </source>
</reference>